<name>A0ABU1K2S5_9FLAO</name>
<keyword evidence="1" id="KW-0472">Membrane</keyword>
<dbReference type="Proteomes" id="UP001257659">
    <property type="component" value="Unassembled WGS sequence"/>
</dbReference>
<gene>
    <name evidence="2" type="ORF">GGR31_000530</name>
</gene>
<dbReference type="RefSeq" id="WP_309726895.1">
    <property type="nucleotide sequence ID" value="NZ_JAVDQA010000001.1"/>
</dbReference>
<accession>A0ABU1K2S5</accession>
<protein>
    <submittedName>
        <fullName evidence="2">Uncharacterized protein</fullName>
    </submittedName>
</protein>
<keyword evidence="1" id="KW-0812">Transmembrane</keyword>
<proteinExistence type="predicted"/>
<evidence type="ECO:0000313" key="2">
    <source>
        <dbReference type="EMBL" id="MDR6299914.1"/>
    </source>
</evidence>
<dbReference type="EMBL" id="JAVDQA010000001">
    <property type="protein sequence ID" value="MDR6299914.1"/>
    <property type="molecule type" value="Genomic_DNA"/>
</dbReference>
<sequence length="160" mass="18564">MKEYVFSPRQFNADQIPEDKLEQIKDVHNRIASKLDNELGRTATFQDFVNDKIEKTSYENADKMFEAYKFAWSAIGRDTKNSAQVYDNTFNPTTLSKSHKKTNENSNSTRDKSFYTFLYVVFGVAFLIFIYRLGELPFIVIGFFGLFALLYIGDKEGWGK</sequence>
<comment type="caution">
    <text evidence="2">The sequence shown here is derived from an EMBL/GenBank/DDBJ whole genome shotgun (WGS) entry which is preliminary data.</text>
</comment>
<feature type="transmembrane region" description="Helical" evidence="1">
    <location>
        <begin position="136"/>
        <end position="153"/>
    </location>
</feature>
<keyword evidence="3" id="KW-1185">Reference proteome</keyword>
<keyword evidence="1" id="KW-1133">Transmembrane helix</keyword>
<reference evidence="2 3" key="1">
    <citation type="submission" date="2023-07" db="EMBL/GenBank/DDBJ databases">
        <title>Genomic Encyclopedia of Type Strains, Phase IV (KMG-IV): sequencing the most valuable type-strain genomes for metagenomic binning, comparative biology and taxonomic classification.</title>
        <authorList>
            <person name="Goeker M."/>
        </authorList>
    </citation>
    <scope>NUCLEOTIDE SEQUENCE [LARGE SCALE GENOMIC DNA]</scope>
    <source>
        <strain evidence="2 3">DSM 102814</strain>
    </source>
</reference>
<feature type="transmembrane region" description="Helical" evidence="1">
    <location>
        <begin position="113"/>
        <end position="130"/>
    </location>
</feature>
<evidence type="ECO:0000313" key="3">
    <source>
        <dbReference type="Proteomes" id="UP001257659"/>
    </source>
</evidence>
<organism evidence="2 3">
    <name type="scientific">Mesonia maritima</name>
    <dbReference type="NCBI Taxonomy" id="1793873"/>
    <lineage>
        <taxon>Bacteria</taxon>
        <taxon>Pseudomonadati</taxon>
        <taxon>Bacteroidota</taxon>
        <taxon>Flavobacteriia</taxon>
        <taxon>Flavobacteriales</taxon>
        <taxon>Flavobacteriaceae</taxon>
        <taxon>Mesonia</taxon>
    </lineage>
</organism>
<evidence type="ECO:0000256" key="1">
    <source>
        <dbReference type="SAM" id="Phobius"/>
    </source>
</evidence>